<reference evidence="2" key="1">
    <citation type="submission" date="2021-02" db="EMBL/GenBank/DDBJ databases">
        <authorList>
            <person name="Nieuwenhuis M."/>
            <person name="Van De Peppel L.J.J."/>
        </authorList>
    </citation>
    <scope>NUCLEOTIDE SEQUENCE</scope>
    <source>
        <strain evidence="2">D49</strain>
    </source>
</reference>
<gene>
    <name evidence="2" type="ORF">H0H81_009348</name>
</gene>
<evidence type="ECO:0000259" key="1">
    <source>
        <dbReference type="PROSITE" id="PS50280"/>
    </source>
</evidence>
<keyword evidence="3" id="KW-1185">Reference proteome</keyword>
<dbReference type="PANTHER" id="PTHR47332">
    <property type="entry name" value="SET DOMAIN-CONTAINING PROTEIN 5"/>
    <property type="match status" value="1"/>
</dbReference>
<dbReference type="PANTHER" id="PTHR47332:SF4">
    <property type="entry name" value="SET DOMAIN-CONTAINING PROTEIN 5"/>
    <property type="match status" value="1"/>
</dbReference>
<dbReference type="PROSITE" id="PS50280">
    <property type="entry name" value="SET"/>
    <property type="match status" value="1"/>
</dbReference>
<organism evidence="2 3">
    <name type="scientific">Sphagnurus paluster</name>
    <dbReference type="NCBI Taxonomy" id="117069"/>
    <lineage>
        <taxon>Eukaryota</taxon>
        <taxon>Fungi</taxon>
        <taxon>Dikarya</taxon>
        <taxon>Basidiomycota</taxon>
        <taxon>Agaricomycotina</taxon>
        <taxon>Agaricomycetes</taxon>
        <taxon>Agaricomycetidae</taxon>
        <taxon>Agaricales</taxon>
        <taxon>Tricholomatineae</taxon>
        <taxon>Lyophyllaceae</taxon>
        <taxon>Sphagnurus</taxon>
    </lineage>
</organism>
<dbReference type="EMBL" id="JABCKI010005986">
    <property type="protein sequence ID" value="KAG5636025.1"/>
    <property type="molecule type" value="Genomic_DNA"/>
</dbReference>
<dbReference type="Proteomes" id="UP000717328">
    <property type="component" value="Unassembled WGS sequence"/>
</dbReference>
<dbReference type="InterPro" id="IPR001214">
    <property type="entry name" value="SET_dom"/>
</dbReference>
<dbReference type="SMART" id="SM00317">
    <property type="entry name" value="SET"/>
    <property type="match status" value="1"/>
</dbReference>
<dbReference type="OrthoDB" id="5945798at2759"/>
<reference evidence="2" key="2">
    <citation type="submission" date="2021-10" db="EMBL/GenBank/DDBJ databases">
        <title>Phylogenomics reveals ancestral predisposition of the termite-cultivated fungus Termitomyces towards a domesticated lifestyle.</title>
        <authorList>
            <person name="Auxier B."/>
            <person name="Grum-Grzhimaylo A."/>
            <person name="Cardenas M.E."/>
            <person name="Lodge J.D."/>
            <person name="Laessoe T."/>
            <person name="Pedersen O."/>
            <person name="Smith M.E."/>
            <person name="Kuyper T.W."/>
            <person name="Franco-Molano E.A."/>
            <person name="Baroni T.J."/>
            <person name="Aanen D.K."/>
        </authorList>
    </citation>
    <scope>NUCLEOTIDE SEQUENCE</scope>
    <source>
        <strain evidence="2">D49</strain>
    </source>
</reference>
<dbReference type="InterPro" id="IPR046341">
    <property type="entry name" value="SET_dom_sf"/>
</dbReference>
<comment type="caution">
    <text evidence="2">The sequence shown here is derived from an EMBL/GenBank/DDBJ whole genome shotgun (WGS) entry which is preliminary data.</text>
</comment>
<dbReference type="SUPFAM" id="SSF82199">
    <property type="entry name" value="SET domain"/>
    <property type="match status" value="1"/>
</dbReference>
<proteinExistence type="predicted"/>
<dbReference type="AlphaFoldDB" id="A0A9P7FVH3"/>
<accession>A0A9P7FVH3</accession>
<dbReference type="InterPro" id="IPR053185">
    <property type="entry name" value="SET_domain_protein"/>
</dbReference>
<sequence length="389" mass="43729">MPNIPNSLPLGTSKQIPAKFPIGKVDTSLPENYDAFRVLDPDTNSPDGQIYLTTLPPRYVGQTLANNPDGWAECLFYLTQQKRGIISTPGFPSLIARPPRVRHRIGPSRFGNGMFATRDIKMGELVISPIHTPQPHRRSLKEDSEDFVGRLEPQNREAFFKLHNSHTEDGSGPIFGRIRTNGIAILDDVPEEQKAAGDLGCTGVFNEISYLNHSCTPNVTYKFFRKSLSLAVRALRDIKKDEELFMSYCIINEPTAQRQKQLKSYGFQCTCLVCSDPTSDDLLVRIRANSSINWDDSSLDPVAHAETWIAEMEALGWQELSEYGLYLSIAKTGAMAANDSAKHRWYQDRHEAWMEGMYGERVKIRLFAPGPGLTTADDMKAFMESLQHK</sequence>
<feature type="domain" description="SET" evidence="1">
    <location>
        <begin position="99"/>
        <end position="249"/>
    </location>
</feature>
<evidence type="ECO:0000313" key="2">
    <source>
        <dbReference type="EMBL" id="KAG5636025.1"/>
    </source>
</evidence>
<name>A0A9P7FVH3_9AGAR</name>
<protein>
    <recommendedName>
        <fullName evidence="1">SET domain-containing protein</fullName>
    </recommendedName>
</protein>
<dbReference type="Gene3D" id="2.170.270.10">
    <property type="entry name" value="SET domain"/>
    <property type="match status" value="1"/>
</dbReference>
<dbReference type="CDD" id="cd20071">
    <property type="entry name" value="SET_SMYD"/>
    <property type="match status" value="1"/>
</dbReference>
<evidence type="ECO:0000313" key="3">
    <source>
        <dbReference type="Proteomes" id="UP000717328"/>
    </source>
</evidence>
<dbReference type="Pfam" id="PF00856">
    <property type="entry name" value="SET"/>
    <property type="match status" value="1"/>
</dbReference>